<dbReference type="CDD" id="cd00038">
    <property type="entry name" value="CAP_ED"/>
    <property type="match status" value="1"/>
</dbReference>
<organism evidence="10 11">
    <name type="scientific">Clydaea vesicula</name>
    <dbReference type="NCBI Taxonomy" id="447962"/>
    <lineage>
        <taxon>Eukaryota</taxon>
        <taxon>Fungi</taxon>
        <taxon>Fungi incertae sedis</taxon>
        <taxon>Chytridiomycota</taxon>
        <taxon>Chytridiomycota incertae sedis</taxon>
        <taxon>Chytridiomycetes</taxon>
        <taxon>Lobulomycetales</taxon>
        <taxon>Lobulomycetaceae</taxon>
        <taxon>Clydaea</taxon>
    </lineage>
</organism>
<dbReference type="SUPFAM" id="SSF51206">
    <property type="entry name" value="cAMP-binding domain-like"/>
    <property type="match status" value="1"/>
</dbReference>
<keyword evidence="7" id="KW-1071">Ligand-gated ion channel</keyword>
<comment type="caution">
    <text evidence="10">The sequence shown here is derived from an EMBL/GenBank/DDBJ whole genome shotgun (WGS) entry which is preliminary data.</text>
</comment>
<evidence type="ECO:0000313" key="10">
    <source>
        <dbReference type="EMBL" id="KAJ3222503.1"/>
    </source>
</evidence>
<evidence type="ECO:0000256" key="1">
    <source>
        <dbReference type="ARBA" id="ARBA00004141"/>
    </source>
</evidence>
<gene>
    <name evidence="10" type="primary">KIF27_1</name>
    <name evidence="10" type="ORF">HK099_002257</name>
</gene>
<dbReference type="PANTHER" id="PTHR45638">
    <property type="entry name" value="CYCLIC NUCLEOTIDE-GATED CATION CHANNEL SUBUNIT A"/>
    <property type="match status" value="1"/>
</dbReference>
<evidence type="ECO:0000256" key="6">
    <source>
        <dbReference type="ARBA" id="ARBA00023136"/>
    </source>
</evidence>
<name>A0AAD5U4L4_9FUNG</name>
<keyword evidence="11" id="KW-1185">Reference proteome</keyword>
<dbReference type="InterPro" id="IPR014710">
    <property type="entry name" value="RmlC-like_jellyroll"/>
</dbReference>
<keyword evidence="6" id="KW-0472">Membrane</keyword>
<dbReference type="EMBL" id="JADGJW010000173">
    <property type="protein sequence ID" value="KAJ3222503.1"/>
    <property type="molecule type" value="Genomic_DNA"/>
</dbReference>
<dbReference type="PROSITE" id="PS00889">
    <property type="entry name" value="CNMP_BINDING_2"/>
    <property type="match status" value="1"/>
</dbReference>
<evidence type="ECO:0000256" key="3">
    <source>
        <dbReference type="ARBA" id="ARBA00022692"/>
    </source>
</evidence>
<evidence type="ECO:0000313" key="11">
    <source>
        <dbReference type="Proteomes" id="UP001211065"/>
    </source>
</evidence>
<dbReference type="Gene3D" id="2.60.120.10">
    <property type="entry name" value="Jelly Rolls"/>
    <property type="match status" value="1"/>
</dbReference>
<keyword evidence="8" id="KW-0407">Ion channel</keyword>
<evidence type="ECO:0000256" key="5">
    <source>
        <dbReference type="ARBA" id="ARBA00023065"/>
    </source>
</evidence>
<reference evidence="10" key="1">
    <citation type="submission" date="2020-05" db="EMBL/GenBank/DDBJ databases">
        <title>Phylogenomic resolution of chytrid fungi.</title>
        <authorList>
            <person name="Stajich J.E."/>
            <person name="Amses K."/>
            <person name="Simmons R."/>
            <person name="Seto K."/>
            <person name="Myers J."/>
            <person name="Bonds A."/>
            <person name="Quandt C.A."/>
            <person name="Barry K."/>
            <person name="Liu P."/>
            <person name="Grigoriev I."/>
            <person name="Longcore J.E."/>
            <person name="James T.Y."/>
        </authorList>
    </citation>
    <scope>NUCLEOTIDE SEQUENCE</scope>
    <source>
        <strain evidence="10">JEL0476</strain>
    </source>
</reference>
<dbReference type="InterPro" id="IPR000595">
    <property type="entry name" value="cNMP-bd_dom"/>
</dbReference>
<proteinExistence type="predicted"/>
<dbReference type="PROSITE" id="PS50042">
    <property type="entry name" value="CNMP_BINDING_3"/>
    <property type="match status" value="1"/>
</dbReference>
<evidence type="ECO:0000256" key="4">
    <source>
        <dbReference type="ARBA" id="ARBA00022989"/>
    </source>
</evidence>
<accession>A0AAD5U4L4</accession>
<dbReference type="InterPro" id="IPR050866">
    <property type="entry name" value="CNG_cation_channel"/>
</dbReference>
<dbReference type="GO" id="GO:0016020">
    <property type="term" value="C:membrane"/>
    <property type="evidence" value="ECO:0007669"/>
    <property type="project" value="UniProtKB-SubCell"/>
</dbReference>
<dbReference type="GO" id="GO:0044877">
    <property type="term" value="F:protein-containing complex binding"/>
    <property type="evidence" value="ECO:0007669"/>
    <property type="project" value="TreeGrafter"/>
</dbReference>
<dbReference type="GO" id="GO:0005221">
    <property type="term" value="F:intracellularly cyclic nucleotide-activated monoatomic cation channel activity"/>
    <property type="evidence" value="ECO:0007669"/>
    <property type="project" value="InterPro"/>
</dbReference>
<dbReference type="SMART" id="SM00100">
    <property type="entry name" value="cNMP"/>
    <property type="match status" value="1"/>
</dbReference>
<dbReference type="PANTHER" id="PTHR45638:SF11">
    <property type="entry name" value="CYCLIC NUCLEOTIDE-GATED CATION CHANNEL SUBUNIT A"/>
    <property type="match status" value="1"/>
</dbReference>
<keyword evidence="2" id="KW-0813">Transport</keyword>
<dbReference type="InterPro" id="IPR018490">
    <property type="entry name" value="cNMP-bd_dom_sf"/>
</dbReference>
<dbReference type="Pfam" id="PF00027">
    <property type="entry name" value="cNMP_binding"/>
    <property type="match status" value="1"/>
</dbReference>
<dbReference type="InterPro" id="IPR018488">
    <property type="entry name" value="cNMP-bd_CS"/>
</dbReference>
<evidence type="ECO:0000256" key="7">
    <source>
        <dbReference type="ARBA" id="ARBA00023286"/>
    </source>
</evidence>
<comment type="subcellular location">
    <subcellularLocation>
        <location evidence="1">Membrane</location>
        <topology evidence="1">Multi-pass membrane protein</topology>
    </subcellularLocation>
</comment>
<feature type="non-terminal residue" evidence="10">
    <location>
        <position position="437"/>
    </location>
</feature>
<keyword evidence="4" id="KW-1133">Transmembrane helix</keyword>
<evidence type="ECO:0000259" key="9">
    <source>
        <dbReference type="PROSITE" id="PS50042"/>
    </source>
</evidence>
<dbReference type="AlphaFoldDB" id="A0AAD5U4L4"/>
<feature type="domain" description="Cyclic nucleotide-binding" evidence="9">
    <location>
        <begin position="319"/>
        <end position="398"/>
    </location>
</feature>
<keyword evidence="5" id="KW-0406">Ion transport</keyword>
<sequence>LNWISVVKKHQSLNKVMSLFRKLSKSFNIKIKPLSLNLENSNSNQINKNETAKEEVDIKKATSLEFVLHVSQANNVIESRSKVNDVEQSSLIQVNSHEQLLNFSETPYLLSSSEEVEDPVDASAGELHIDQLTTFAAFGVNLPSLMNQKTGERRASSSSAFALPTSPVVVSNPQCRRHSMVEKTNLNKLSTSIKVGVELPSIKTKPSLNSDTFLVNINSSSKRYSSSTISQPRKSILKNRPGSYEKSTVIDQDILVDYGGDVKEHLITNSKNKHSIMSTLAGASLKENEVLDDDIKKSLALEMPFFEESLKKCMTLAIYLSGEMIIHKHDIGYEMYFLSKGKVEILSSDGQTQYGIINAGSFFGEMGVLFDIPRTASVRALETCYCMVLTREKLTSVISRFPTLETRFRAVVSARMYEVQGKRARSKRVQINLPSKS</sequence>
<protein>
    <submittedName>
        <fullName evidence="10">Kinesin-like protein kif27</fullName>
    </submittedName>
</protein>
<evidence type="ECO:0000256" key="2">
    <source>
        <dbReference type="ARBA" id="ARBA00022448"/>
    </source>
</evidence>
<evidence type="ECO:0000256" key="8">
    <source>
        <dbReference type="ARBA" id="ARBA00023303"/>
    </source>
</evidence>
<keyword evidence="3" id="KW-0812">Transmembrane</keyword>
<dbReference type="Proteomes" id="UP001211065">
    <property type="component" value="Unassembled WGS sequence"/>
</dbReference>